<sequence>MKILCMHLKIFLCLTAAAILLGIVTVTPCQRGQKLSLLGRAYALDTARCGELADGVRELAKRITGKG</sequence>
<evidence type="ECO:0000313" key="1">
    <source>
        <dbReference type="EMBL" id="MCI5755151.1"/>
    </source>
</evidence>
<protein>
    <submittedName>
        <fullName evidence="1">Uncharacterized protein</fullName>
    </submittedName>
</protein>
<dbReference type="Proteomes" id="UP001139365">
    <property type="component" value="Unassembled WGS sequence"/>
</dbReference>
<reference evidence="1 2" key="1">
    <citation type="submission" date="2022-03" db="EMBL/GenBank/DDBJ databases">
        <title>Metagenome-assembled genomes from swine fecal metagenomes.</title>
        <authorList>
            <person name="Holman D.B."/>
            <person name="Kommadath A."/>
        </authorList>
    </citation>
    <scope>NUCLEOTIDE SEQUENCE [LARGE SCALE GENOMIC DNA]</scope>
    <source>
        <strain evidence="1">SUG147</strain>
    </source>
</reference>
<name>A0AAE3FF18_9BACT</name>
<organism evidence="1 2">
    <name type="scientific">Candidatus Colimorpha enterica</name>
    <dbReference type="NCBI Taxonomy" id="3083063"/>
    <lineage>
        <taxon>Bacteria</taxon>
        <taxon>Pseudomonadati</taxon>
        <taxon>Bacteroidota</taxon>
        <taxon>Bacteroidia</taxon>
        <taxon>Bacteroidales</taxon>
        <taxon>Candidatus Colimorpha</taxon>
    </lineage>
</organism>
<accession>A0AAE3FF18</accession>
<dbReference type="AlphaFoldDB" id="A0AAE3FF18"/>
<proteinExistence type="predicted"/>
<dbReference type="EMBL" id="JALEMU010000044">
    <property type="protein sequence ID" value="MCI5755151.1"/>
    <property type="molecule type" value="Genomic_DNA"/>
</dbReference>
<comment type="caution">
    <text evidence="1">The sequence shown here is derived from an EMBL/GenBank/DDBJ whole genome shotgun (WGS) entry which is preliminary data.</text>
</comment>
<evidence type="ECO:0000313" key="2">
    <source>
        <dbReference type="Proteomes" id="UP001139365"/>
    </source>
</evidence>
<gene>
    <name evidence="1" type="ORF">MR241_02515</name>
</gene>